<keyword evidence="1" id="KW-0812">Transmembrane</keyword>
<name>A0A315YW05_SEDFL</name>
<reference evidence="2 3" key="1">
    <citation type="submission" date="2018-03" db="EMBL/GenBank/DDBJ databases">
        <title>Genomic Encyclopedia of Archaeal and Bacterial Type Strains, Phase II (KMG-II): from individual species to whole genera.</title>
        <authorList>
            <person name="Goeker M."/>
        </authorList>
    </citation>
    <scope>NUCLEOTIDE SEQUENCE [LARGE SCALE GENOMIC DNA]</scope>
    <source>
        <strain evidence="2 3">DSM 28229</strain>
    </source>
</reference>
<proteinExistence type="predicted"/>
<organism evidence="2 3">
    <name type="scientific">Sediminitomix flava</name>
    <dbReference type="NCBI Taxonomy" id="379075"/>
    <lineage>
        <taxon>Bacteria</taxon>
        <taxon>Pseudomonadati</taxon>
        <taxon>Bacteroidota</taxon>
        <taxon>Cytophagia</taxon>
        <taxon>Cytophagales</taxon>
        <taxon>Flammeovirgaceae</taxon>
        <taxon>Sediminitomix</taxon>
    </lineage>
</organism>
<dbReference type="Proteomes" id="UP000245535">
    <property type="component" value="Unassembled WGS sequence"/>
</dbReference>
<dbReference type="AlphaFoldDB" id="A0A315YW05"/>
<feature type="transmembrane region" description="Helical" evidence="1">
    <location>
        <begin position="21"/>
        <end position="40"/>
    </location>
</feature>
<evidence type="ECO:0000256" key="1">
    <source>
        <dbReference type="SAM" id="Phobius"/>
    </source>
</evidence>
<evidence type="ECO:0000313" key="2">
    <source>
        <dbReference type="EMBL" id="PWJ33246.1"/>
    </source>
</evidence>
<evidence type="ECO:0000313" key="3">
    <source>
        <dbReference type="Proteomes" id="UP000245535"/>
    </source>
</evidence>
<keyword evidence="1" id="KW-1133">Transmembrane helix</keyword>
<gene>
    <name evidence="2" type="ORF">BC781_1148</name>
</gene>
<dbReference type="RefSeq" id="WP_109623231.1">
    <property type="nucleotide sequence ID" value="NZ_QGDO01000014.1"/>
</dbReference>
<feature type="transmembrane region" description="Helical" evidence="1">
    <location>
        <begin position="101"/>
        <end position="119"/>
    </location>
</feature>
<comment type="caution">
    <text evidence="2">The sequence shown here is derived from an EMBL/GenBank/DDBJ whole genome shotgun (WGS) entry which is preliminary data.</text>
</comment>
<evidence type="ECO:0008006" key="4">
    <source>
        <dbReference type="Google" id="ProtNLM"/>
    </source>
</evidence>
<keyword evidence="1" id="KW-0472">Membrane</keyword>
<sequence>MVISILSILGLAYSWKDGKGKFQKVITTLLAISFLILLFNSKELRISSTLLQLLVSFFCVIFSFRAKRINGLDRFLIGGFGITSIFTNIFRVMHYPYQFELSFLLLLISVIYLFSRVYLKDIKGSAHLGFMLIWGSYAILNFVDIVN</sequence>
<dbReference type="EMBL" id="QGDO01000014">
    <property type="protein sequence ID" value="PWJ33246.1"/>
    <property type="molecule type" value="Genomic_DNA"/>
</dbReference>
<accession>A0A315YW05</accession>
<keyword evidence="3" id="KW-1185">Reference proteome</keyword>
<protein>
    <recommendedName>
        <fullName evidence="4">YhhN-like protein</fullName>
    </recommendedName>
</protein>
<feature type="transmembrane region" description="Helical" evidence="1">
    <location>
        <begin position="46"/>
        <end position="64"/>
    </location>
</feature>
<feature type="transmembrane region" description="Helical" evidence="1">
    <location>
        <begin position="76"/>
        <end position="95"/>
    </location>
</feature>
<feature type="transmembrane region" description="Helical" evidence="1">
    <location>
        <begin position="126"/>
        <end position="143"/>
    </location>
</feature>